<comment type="caution">
    <text evidence="2">The sequence shown here is derived from an EMBL/GenBank/DDBJ whole genome shotgun (WGS) entry which is preliminary data.</text>
</comment>
<evidence type="ECO:0000259" key="1">
    <source>
        <dbReference type="Pfam" id="PF12937"/>
    </source>
</evidence>
<reference evidence="2 3" key="2">
    <citation type="journal article" date="2018" name="New Phytol.">
        <title>High intraspecific genome diversity in the model arbuscular mycorrhizal symbiont Rhizophagus irregularis.</title>
        <authorList>
            <person name="Chen E.C.H."/>
            <person name="Morin E."/>
            <person name="Beaudet D."/>
            <person name="Noel J."/>
            <person name="Yildirir G."/>
            <person name="Ndikumana S."/>
            <person name="Charron P."/>
            <person name="St-Onge C."/>
            <person name="Giorgi J."/>
            <person name="Kruger M."/>
            <person name="Marton T."/>
            <person name="Ropars J."/>
            <person name="Grigoriev I.V."/>
            <person name="Hainaut M."/>
            <person name="Henrissat B."/>
            <person name="Roux C."/>
            <person name="Martin F."/>
            <person name="Corradi N."/>
        </authorList>
    </citation>
    <scope>NUCLEOTIDE SEQUENCE [LARGE SCALE GENOMIC DNA]</scope>
    <source>
        <strain evidence="2 3">DAOM 197198</strain>
    </source>
</reference>
<feature type="domain" description="F-box" evidence="1">
    <location>
        <begin position="3"/>
        <end position="47"/>
    </location>
</feature>
<evidence type="ECO:0000313" key="2">
    <source>
        <dbReference type="EMBL" id="POG77551.1"/>
    </source>
</evidence>
<dbReference type="AlphaFoldDB" id="A0A2P4QIT4"/>
<dbReference type="Proteomes" id="UP000018888">
    <property type="component" value="Unassembled WGS sequence"/>
</dbReference>
<dbReference type="EMBL" id="AUPC02000039">
    <property type="protein sequence ID" value="POG77551.1"/>
    <property type="molecule type" value="Genomic_DNA"/>
</dbReference>
<evidence type="ECO:0000313" key="3">
    <source>
        <dbReference type="Proteomes" id="UP000018888"/>
    </source>
</evidence>
<dbReference type="SUPFAM" id="SSF81383">
    <property type="entry name" value="F-box domain"/>
    <property type="match status" value="1"/>
</dbReference>
<feature type="non-terminal residue" evidence="2">
    <location>
        <position position="134"/>
    </location>
</feature>
<dbReference type="Pfam" id="PF12937">
    <property type="entry name" value="F-box-like"/>
    <property type="match status" value="1"/>
</dbReference>
<organism evidence="2 3">
    <name type="scientific">Rhizophagus irregularis (strain DAOM 181602 / DAOM 197198 / MUCL 43194)</name>
    <name type="common">Arbuscular mycorrhizal fungus</name>
    <name type="synonym">Glomus intraradices</name>
    <dbReference type="NCBI Taxonomy" id="747089"/>
    <lineage>
        <taxon>Eukaryota</taxon>
        <taxon>Fungi</taxon>
        <taxon>Fungi incertae sedis</taxon>
        <taxon>Mucoromycota</taxon>
        <taxon>Glomeromycotina</taxon>
        <taxon>Glomeromycetes</taxon>
        <taxon>Glomerales</taxon>
        <taxon>Glomeraceae</taxon>
        <taxon>Rhizophagus</taxon>
    </lineage>
</organism>
<gene>
    <name evidence="2" type="ORF">GLOIN_2v1545434</name>
</gene>
<accession>A0A2P4QIT4</accession>
<dbReference type="CDD" id="cd09917">
    <property type="entry name" value="F-box_SF"/>
    <property type="match status" value="1"/>
</dbReference>
<dbReference type="InterPro" id="IPR036047">
    <property type="entry name" value="F-box-like_dom_sf"/>
</dbReference>
<reference evidence="2 3" key="1">
    <citation type="journal article" date="2013" name="Proc. Natl. Acad. Sci. U.S.A.">
        <title>Genome of an arbuscular mycorrhizal fungus provides insight into the oldest plant symbiosis.</title>
        <authorList>
            <person name="Tisserant E."/>
            <person name="Malbreil M."/>
            <person name="Kuo A."/>
            <person name="Kohler A."/>
            <person name="Symeonidi A."/>
            <person name="Balestrini R."/>
            <person name="Charron P."/>
            <person name="Duensing N."/>
            <person name="Frei Dit Frey N."/>
            <person name="Gianinazzi-Pearson V."/>
            <person name="Gilbert L.B."/>
            <person name="Handa Y."/>
            <person name="Herr J.R."/>
            <person name="Hijri M."/>
            <person name="Koul R."/>
            <person name="Kawaguchi M."/>
            <person name="Krajinski F."/>
            <person name="Lammers P.J."/>
            <person name="Masclaux F.G."/>
            <person name="Murat C."/>
            <person name="Morin E."/>
            <person name="Ndikumana S."/>
            <person name="Pagni M."/>
            <person name="Petitpierre D."/>
            <person name="Requena N."/>
            <person name="Rosikiewicz P."/>
            <person name="Riley R."/>
            <person name="Saito K."/>
            <person name="San Clemente H."/>
            <person name="Shapiro H."/>
            <person name="van Tuinen D."/>
            <person name="Becard G."/>
            <person name="Bonfante P."/>
            <person name="Paszkowski U."/>
            <person name="Shachar-Hill Y.Y."/>
            <person name="Tuskan G.A."/>
            <person name="Young P.W."/>
            <person name="Sanders I.R."/>
            <person name="Henrissat B."/>
            <person name="Rensing S.A."/>
            <person name="Grigoriev I.V."/>
            <person name="Corradi N."/>
            <person name="Roux C."/>
            <person name="Martin F."/>
        </authorList>
    </citation>
    <scope>NUCLEOTIDE SEQUENCE [LARGE SCALE GENOMIC DNA]</scope>
    <source>
        <strain evidence="2 3">DAOM 197198</strain>
    </source>
</reference>
<sequence length="134" mass="16188">MSSRLPNECYQQIFSNVQDTKTLFSIIQVNHTWCENAIIFLWKNPFRKEIDYNHTKIIPVLLSFLKKDKNTFFDYPSFITHLDFDNLFRITSKFYDNNENEVEYFMGLMEQDDTLPSIFSKLEYDKWPGFGQIW</sequence>
<protein>
    <recommendedName>
        <fullName evidence="1">F-box domain-containing protein</fullName>
    </recommendedName>
</protein>
<proteinExistence type="predicted"/>
<dbReference type="InterPro" id="IPR001810">
    <property type="entry name" value="F-box_dom"/>
</dbReference>
<feature type="non-terminal residue" evidence="2">
    <location>
        <position position="1"/>
    </location>
</feature>
<name>A0A2P4QIT4_RHIID</name>
<keyword evidence="3" id="KW-1185">Reference proteome</keyword>